<dbReference type="EMBL" id="CP036150">
    <property type="protein sequence ID" value="QEN08241.1"/>
    <property type="molecule type" value="Genomic_DNA"/>
</dbReference>
<dbReference type="AlphaFoldDB" id="A0A5C1QKW4"/>
<organism evidence="6 7">
    <name type="scientific">Oceanispirochaeta crateris</name>
    <dbReference type="NCBI Taxonomy" id="2518645"/>
    <lineage>
        <taxon>Bacteria</taxon>
        <taxon>Pseudomonadati</taxon>
        <taxon>Spirochaetota</taxon>
        <taxon>Spirochaetia</taxon>
        <taxon>Spirochaetales</taxon>
        <taxon>Spirochaetaceae</taxon>
        <taxon>Oceanispirochaeta</taxon>
    </lineage>
</organism>
<dbReference type="InterPro" id="IPR050157">
    <property type="entry name" value="PSI_iron-sulfur_center"/>
</dbReference>
<dbReference type="InterPro" id="IPR017896">
    <property type="entry name" value="4Fe4S_Fe-S-bd"/>
</dbReference>
<dbReference type="PANTHER" id="PTHR24960:SF85">
    <property type="entry name" value="POLYFERREDOXIN PROTEIN VHUB"/>
    <property type="match status" value="1"/>
</dbReference>
<keyword evidence="3" id="KW-0408">Iron</keyword>
<dbReference type="PANTHER" id="PTHR24960">
    <property type="entry name" value="PHOTOSYSTEM I IRON-SULFUR CENTER-RELATED"/>
    <property type="match status" value="1"/>
</dbReference>
<proteinExistence type="predicted"/>
<evidence type="ECO:0000256" key="1">
    <source>
        <dbReference type="ARBA" id="ARBA00022485"/>
    </source>
</evidence>
<reference evidence="6 7" key="1">
    <citation type="submission" date="2019-02" db="EMBL/GenBank/DDBJ databases">
        <title>Complete Genome Sequence and Methylome Analysis of free living Spirochaetas.</title>
        <authorList>
            <person name="Fomenkov A."/>
            <person name="Dubinina G."/>
            <person name="Leshcheva N."/>
            <person name="Mikheeva N."/>
            <person name="Grabovich M."/>
            <person name="Vincze T."/>
            <person name="Roberts R.J."/>
        </authorList>
    </citation>
    <scope>NUCLEOTIDE SEQUENCE [LARGE SCALE GENOMIC DNA]</scope>
    <source>
        <strain evidence="6 7">K2</strain>
    </source>
</reference>
<evidence type="ECO:0000313" key="6">
    <source>
        <dbReference type="EMBL" id="QEN08241.1"/>
    </source>
</evidence>
<accession>A0A5C1QKW4</accession>
<keyword evidence="2" id="KW-0479">Metal-binding</keyword>
<name>A0A5C1QKW4_9SPIO</name>
<dbReference type="Gene3D" id="3.30.70.20">
    <property type="match status" value="1"/>
</dbReference>
<dbReference type="Pfam" id="PF01243">
    <property type="entry name" value="PNPOx_N"/>
    <property type="match status" value="1"/>
</dbReference>
<dbReference type="RefSeq" id="WP_149486321.1">
    <property type="nucleotide sequence ID" value="NZ_CP036150.1"/>
</dbReference>
<dbReference type="GO" id="GO:0051539">
    <property type="term" value="F:4 iron, 4 sulfur cluster binding"/>
    <property type="evidence" value="ECO:0007669"/>
    <property type="project" value="UniProtKB-KW"/>
</dbReference>
<dbReference type="SUPFAM" id="SSF54862">
    <property type="entry name" value="4Fe-4S ferredoxins"/>
    <property type="match status" value="1"/>
</dbReference>
<protein>
    <submittedName>
        <fullName evidence="6">4Fe-4S dicluster domain-containing protein</fullName>
    </submittedName>
</protein>
<dbReference type="PROSITE" id="PS51379">
    <property type="entry name" value="4FE4S_FER_2"/>
    <property type="match status" value="2"/>
</dbReference>
<evidence type="ECO:0000256" key="3">
    <source>
        <dbReference type="ARBA" id="ARBA00023004"/>
    </source>
</evidence>
<dbReference type="Pfam" id="PF12838">
    <property type="entry name" value="Fer4_7"/>
    <property type="match status" value="1"/>
</dbReference>
<dbReference type="PROSITE" id="PS00198">
    <property type="entry name" value="4FE4S_FER_1"/>
    <property type="match status" value="1"/>
</dbReference>
<dbReference type="InterPro" id="IPR012349">
    <property type="entry name" value="Split_barrel_FMN-bd"/>
</dbReference>
<dbReference type="OrthoDB" id="9761899at2"/>
<keyword evidence="7" id="KW-1185">Reference proteome</keyword>
<dbReference type="Gene3D" id="2.30.110.10">
    <property type="entry name" value="Electron Transport, Fmn-binding Protein, Chain A"/>
    <property type="match status" value="1"/>
</dbReference>
<dbReference type="InterPro" id="IPR011576">
    <property type="entry name" value="Pyridox_Oxase_N"/>
</dbReference>
<dbReference type="SUPFAM" id="SSF50475">
    <property type="entry name" value="FMN-binding split barrel"/>
    <property type="match status" value="1"/>
</dbReference>
<evidence type="ECO:0000259" key="5">
    <source>
        <dbReference type="PROSITE" id="PS51379"/>
    </source>
</evidence>
<dbReference type="GO" id="GO:0046872">
    <property type="term" value="F:metal ion binding"/>
    <property type="evidence" value="ECO:0007669"/>
    <property type="project" value="UniProtKB-KW"/>
</dbReference>
<gene>
    <name evidence="6" type="ORF">EXM22_09670</name>
</gene>
<keyword evidence="1" id="KW-0004">4Fe-4S</keyword>
<sequence length="209" mass="23384">MDITDYLRIVADEIHSVVVATVDEKDLPSTRVIDIMLYDENGLYFLTAKGKVFYKQLMEKSYLSLSAMTSGPDTMSRKAISISGNIRNIGSDRLEEIFKKNAYMNEIYPSKASREALEVFCLYRGQGEYFDLSTKPITRDSFVLGGAPLQKGGFLITEKCSSCGICIEKCPQDCIDQGSPYKINQEHCLHCGNCFDVCPVNAVIKAERI</sequence>
<feature type="domain" description="4Fe-4S ferredoxin-type" evidence="5">
    <location>
        <begin position="151"/>
        <end position="176"/>
    </location>
</feature>
<keyword evidence="4" id="KW-0411">Iron-sulfur</keyword>
<dbReference type="InterPro" id="IPR017900">
    <property type="entry name" value="4Fe4S_Fe_S_CS"/>
</dbReference>
<evidence type="ECO:0000256" key="2">
    <source>
        <dbReference type="ARBA" id="ARBA00022723"/>
    </source>
</evidence>
<dbReference type="KEGG" id="ock:EXM22_09670"/>
<feature type="domain" description="4Fe-4S ferredoxin-type" evidence="5">
    <location>
        <begin position="179"/>
        <end position="208"/>
    </location>
</feature>
<dbReference type="Proteomes" id="UP000324209">
    <property type="component" value="Chromosome"/>
</dbReference>
<evidence type="ECO:0000313" key="7">
    <source>
        <dbReference type="Proteomes" id="UP000324209"/>
    </source>
</evidence>
<evidence type="ECO:0000256" key="4">
    <source>
        <dbReference type="ARBA" id="ARBA00023014"/>
    </source>
</evidence>